<name>A0ABS1BII9_9SPHI</name>
<organism evidence="2 3">
    <name type="scientific">Pedobacter segetis</name>
    <dbReference type="NCBI Taxonomy" id="2793069"/>
    <lineage>
        <taxon>Bacteria</taxon>
        <taxon>Pseudomonadati</taxon>
        <taxon>Bacteroidota</taxon>
        <taxon>Sphingobacteriia</taxon>
        <taxon>Sphingobacteriales</taxon>
        <taxon>Sphingobacteriaceae</taxon>
        <taxon>Pedobacter</taxon>
    </lineage>
</organism>
<keyword evidence="3" id="KW-1185">Reference proteome</keyword>
<keyword evidence="1" id="KW-1133">Transmembrane helix</keyword>
<keyword evidence="1" id="KW-0472">Membrane</keyword>
<protein>
    <recommendedName>
        <fullName evidence="4">Haemolysin XhlA</fullName>
    </recommendedName>
</protein>
<dbReference type="RefSeq" id="WP_200585479.1">
    <property type="nucleotide sequence ID" value="NZ_JAEHFY010000008.1"/>
</dbReference>
<evidence type="ECO:0000313" key="3">
    <source>
        <dbReference type="Proteomes" id="UP000660024"/>
    </source>
</evidence>
<accession>A0ABS1BII9</accession>
<dbReference type="EMBL" id="JAEHFY010000008">
    <property type="protein sequence ID" value="MBK0382699.1"/>
    <property type="molecule type" value="Genomic_DNA"/>
</dbReference>
<keyword evidence="1" id="KW-0812">Transmembrane</keyword>
<reference evidence="2 3" key="1">
    <citation type="submission" date="2020-12" db="EMBL/GenBank/DDBJ databases">
        <title>Bacterial novel species Pedobacter sp. SD-b isolated from soil.</title>
        <authorList>
            <person name="Jung H.-Y."/>
        </authorList>
    </citation>
    <scope>NUCLEOTIDE SEQUENCE [LARGE SCALE GENOMIC DNA]</scope>
    <source>
        <strain evidence="2 3">SD-b</strain>
    </source>
</reference>
<dbReference type="Proteomes" id="UP000660024">
    <property type="component" value="Unassembled WGS sequence"/>
</dbReference>
<evidence type="ECO:0000313" key="2">
    <source>
        <dbReference type="EMBL" id="MBK0382699.1"/>
    </source>
</evidence>
<comment type="caution">
    <text evidence="2">The sequence shown here is derived from an EMBL/GenBank/DDBJ whole genome shotgun (WGS) entry which is preliminary data.</text>
</comment>
<feature type="transmembrane region" description="Helical" evidence="1">
    <location>
        <begin position="56"/>
        <end position="79"/>
    </location>
</feature>
<evidence type="ECO:0000256" key="1">
    <source>
        <dbReference type="SAM" id="Phobius"/>
    </source>
</evidence>
<gene>
    <name evidence="2" type="ORF">I5M32_06985</name>
</gene>
<evidence type="ECO:0008006" key="4">
    <source>
        <dbReference type="Google" id="ProtNLM"/>
    </source>
</evidence>
<sequence length="81" mass="9433">MTFTEIQLFQILKTKLGEKEAEQLVSFIETKVKDEFDAKRDSLATKEDLVNTKAEIIKWMFLFWIGQIGVTLGIIYAYIKN</sequence>
<proteinExistence type="predicted"/>